<proteinExistence type="predicted"/>
<feature type="chain" id="PRO_5040922273" evidence="2">
    <location>
        <begin position="21"/>
        <end position="592"/>
    </location>
</feature>
<feature type="compositionally biased region" description="Acidic residues" evidence="1">
    <location>
        <begin position="68"/>
        <end position="84"/>
    </location>
</feature>
<evidence type="ECO:0000256" key="2">
    <source>
        <dbReference type="SAM" id="SignalP"/>
    </source>
</evidence>
<dbReference type="OrthoDB" id="153339at2759"/>
<feature type="signal peptide" evidence="2">
    <location>
        <begin position="1"/>
        <end position="20"/>
    </location>
</feature>
<evidence type="ECO:0000313" key="3">
    <source>
        <dbReference type="EMBL" id="GMF22549.1"/>
    </source>
</evidence>
<accession>A0A9W6TYN2</accession>
<evidence type="ECO:0000256" key="1">
    <source>
        <dbReference type="SAM" id="MobiDB-lite"/>
    </source>
</evidence>
<dbReference type="AlphaFoldDB" id="A0A9W6TYN2"/>
<evidence type="ECO:0000313" key="4">
    <source>
        <dbReference type="Proteomes" id="UP001165083"/>
    </source>
</evidence>
<gene>
    <name evidence="3" type="ORF">Plil01_000900900</name>
</gene>
<keyword evidence="2" id="KW-0732">Signal</keyword>
<dbReference type="EMBL" id="BSXW01000444">
    <property type="protein sequence ID" value="GMF22549.1"/>
    <property type="molecule type" value="Genomic_DNA"/>
</dbReference>
<name>A0A9W6TYN2_9STRA</name>
<comment type="caution">
    <text evidence="3">The sequence shown here is derived from an EMBL/GenBank/DDBJ whole genome shotgun (WGS) entry which is preliminary data.</text>
</comment>
<keyword evidence="4" id="KW-1185">Reference proteome</keyword>
<sequence length="592" mass="64285">MLKLFRVFILLSAGVASSYAQTYSFNEVTSSASSSDATSVIFSEASSYNGGSSDSDDNLALHHHEDSILDDDDNEDDGAIEDSTDDKVSGSFAGSSISTIESTYTNWVGPSLGDASDTACYREAHVAKTCPLEFDNHHDICWAECPLAYPVKCGLECIRQNDDCTLEIGSKVSVIAQSVLALATFGLYGEFKLMAKGVRTAYKCGKETMNLVKQLLKFVRTIKVSNLHTTEKYLETVLYQTDNVVFDLPITICTCLGMHVSESIKTTDRITNTVELFVKEIVTDSDAIVASWTSFMAFMKKITLDESMSSLDESEISSLQSALHSNSTCGYNVKRLLDRTWMAVADLRMQDPQISEADIRVAMSKSKLVLNEIPIVTNNCMEELIEESDKDIACTTRDTLRKSFGGIMDDLIRSGTSQNGTLLTAEKYAYKVADKALNFYAVWDLTGLTGVVSEYFQTICGPTKFTGEIDDGSAQDALGLKTVGKAFNSSRGSWTKVGDSSITVTFQSVDTEDVTVNIKSGGYKVDEVAVPAGETVMWTSDVTALGGKTLYLDRWRPGLLGLPGTGGGSLSLWIPRSTQGGSLKLTAMLNVS</sequence>
<reference evidence="3" key="1">
    <citation type="submission" date="2023-04" db="EMBL/GenBank/DDBJ databases">
        <title>Phytophthora lilii NBRC 32176.</title>
        <authorList>
            <person name="Ichikawa N."/>
            <person name="Sato H."/>
            <person name="Tonouchi N."/>
        </authorList>
    </citation>
    <scope>NUCLEOTIDE SEQUENCE</scope>
    <source>
        <strain evidence="3">NBRC 32176</strain>
    </source>
</reference>
<organism evidence="3 4">
    <name type="scientific">Phytophthora lilii</name>
    <dbReference type="NCBI Taxonomy" id="2077276"/>
    <lineage>
        <taxon>Eukaryota</taxon>
        <taxon>Sar</taxon>
        <taxon>Stramenopiles</taxon>
        <taxon>Oomycota</taxon>
        <taxon>Peronosporomycetes</taxon>
        <taxon>Peronosporales</taxon>
        <taxon>Peronosporaceae</taxon>
        <taxon>Phytophthora</taxon>
    </lineage>
</organism>
<protein>
    <submittedName>
        <fullName evidence="3">Unnamed protein product</fullName>
    </submittedName>
</protein>
<dbReference type="Proteomes" id="UP001165083">
    <property type="component" value="Unassembled WGS sequence"/>
</dbReference>
<feature type="region of interest" description="Disordered" evidence="1">
    <location>
        <begin position="67"/>
        <end position="90"/>
    </location>
</feature>